<comment type="caution">
    <text evidence="2">The sequence shown here is derived from an EMBL/GenBank/DDBJ whole genome shotgun (WGS) entry which is preliminary data.</text>
</comment>
<evidence type="ECO:0000313" key="3">
    <source>
        <dbReference type="Proteomes" id="UP000702209"/>
    </source>
</evidence>
<name>A0ABS0CZR9_9NOCA</name>
<protein>
    <submittedName>
        <fullName evidence="2">AAA family ATPase</fullName>
    </submittedName>
</protein>
<dbReference type="EMBL" id="JADLQX010000037">
    <property type="protein sequence ID" value="MBF6302092.1"/>
    <property type="molecule type" value="Genomic_DNA"/>
</dbReference>
<keyword evidence="3" id="KW-1185">Reference proteome</keyword>
<dbReference type="Proteomes" id="UP000702209">
    <property type="component" value="Unassembled WGS sequence"/>
</dbReference>
<dbReference type="SUPFAM" id="SSF52540">
    <property type="entry name" value="P-loop containing nucleoside triphosphate hydrolases"/>
    <property type="match status" value="1"/>
</dbReference>
<dbReference type="Pfam" id="PF13521">
    <property type="entry name" value="AAA_28"/>
    <property type="match status" value="1"/>
</dbReference>
<reference evidence="2 3" key="1">
    <citation type="submission" date="2020-10" db="EMBL/GenBank/DDBJ databases">
        <title>Identification of Nocardia species via Next-generation sequencing and recognition of intraspecies genetic diversity.</title>
        <authorList>
            <person name="Li P."/>
            <person name="Li P."/>
            <person name="Lu B."/>
        </authorList>
    </citation>
    <scope>NUCLEOTIDE SEQUENCE [LARGE SCALE GENOMIC DNA]</scope>
    <source>
        <strain evidence="2 3">BJ06-0157</strain>
    </source>
</reference>
<evidence type="ECO:0000313" key="2">
    <source>
        <dbReference type="EMBL" id="MBF6302092.1"/>
    </source>
</evidence>
<sequence>MSQPRPEVVRPVTVAITGTHSTGKTTFLTRLADELRRDRVNVAVVSDLGAQAQQLGLPILYNHTWASTLWVITRGISNEIQSWATANVVLIDRAVPDALGYYEAALDYRDHRADPHRIQQLEHLIAKHVHNYDLVLRTVLDNRLPLGLAKPRDTDMGFRALADQHIEKVLTRLDIEHSPLQANMHDRAVAETLTFIEERLTWQPD</sequence>
<dbReference type="InterPro" id="IPR038727">
    <property type="entry name" value="NadR/Ttd14_AAA_dom"/>
</dbReference>
<gene>
    <name evidence="2" type="ORF">IU459_31790</name>
</gene>
<proteinExistence type="predicted"/>
<organism evidence="2 3">
    <name type="scientific">Nocardia amamiensis</name>
    <dbReference type="NCBI Taxonomy" id="404578"/>
    <lineage>
        <taxon>Bacteria</taxon>
        <taxon>Bacillati</taxon>
        <taxon>Actinomycetota</taxon>
        <taxon>Actinomycetes</taxon>
        <taxon>Mycobacteriales</taxon>
        <taxon>Nocardiaceae</taxon>
        <taxon>Nocardia</taxon>
    </lineage>
</organism>
<dbReference type="InterPro" id="IPR027417">
    <property type="entry name" value="P-loop_NTPase"/>
</dbReference>
<dbReference type="RefSeq" id="WP_195133289.1">
    <property type="nucleotide sequence ID" value="NZ_JADLQX010000037.1"/>
</dbReference>
<dbReference type="Gene3D" id="3.40.50.300">
    <property type="entry name" value="P-loop containing nucleotide triphosphate hydrolases"/>
    <property type="match status" value="1"/>
</dbReference>
<accession>A0ABS0CZR9</accession>
<evidence type="ECO:0000259" key="1">
    <source>
        <dbReference type="Pfam" id="PF13521"/>
    </source>
</evidence>
<feature type="domain" description="NadR/Ttd14 AAA" evidence="1">
    <location>
        <begin position="14"/>
        <end position="187"/>
    </location>
</feature>